<organism evidence="1 2">
    <name type="scientific">Hygrophoropsis aurantiaca</name>
    <dbReference type="NCBI Taxonomy" id="72124"/>
    <lineage>
        <taxon>Eukaryota</taxon>
        <taxon>Fungi</taxon>
        <taxon>Dikarya</taxon>
        <taxon>Basidiomycota</taxon>
        <taxon>Agaricomycotina</taxon>
        <taxon>Agaricomycetes</taxon>
        <taxon>Agaricomycetidae</taxon>
        <taxon>Boletales</taxon>
        <taxon>Coniophorineae</taxon>
        <taxon>Hygrophoropsidaceae</taxon>
        <taxon>Hygrophoropsis</taxon>
    </lineage>
</organism>
<accession>A0ACB8AAL8</accession>
<keyword evidence="2" id="KW-1185">Reference proteome</keyword>
<dbReference type="EMBL" id="MU267729">
    <property type="protein sequence ID" value="KAH7910051.1"/>
    <property type="molecule type" value="Genomic_DNA"/>
</dbReference>
<protein>
    <submittedName>
        <fullName evidence="1">Uncharacterized protein</fullName>
    </submittedName>
</protein>
<evidence type="ECO:0000313" key="1">
    <source>
        <dbReference type="EMBL" id="KAH7910051.1"/>
    </source>
</evidence>
<gene>
    <name evidence="1" type="ORF">BJ138DRAFT_152579</name>
</gene>
<name>A0ACB8AAL8_9AGAM</name>
<reference evidence="1" key="1">
    <citation type="journal article" date="2021" name="New Phytol.">
        <title>Evolutionary innovations through gain and loss of genes in the ectomycorrhizal Boletales.</title>
        <authorList>
            <person name="Wu G."/>
            <person name="Miyauchi S."/>
            <person name="Morin E."/>
            <person name="Kuo A."/>
            <person name="Drula E."/>
            <person name="Varga T."/>
            <person name="Kohler A."/>
            <person name="Feng B."/>
            <person name="Cao Y."/>
            <person name="Lipzen A."/>
            <person name="Daum C."/>
            <person name="Hundley H."/>
            <person name="Pangilinan J."/>
            <person name="Johnson J."/>
            <person name="Barry K."/>
            <person name="LaButti K."/>
            <person name="Ng V."/>
            <person name="Ahrendt S."/>
            <person name="Min B."/>
            <person name="Choi I.G."/>
            <person name="Park H."/>
            <person name="Plett J.M."/>
            <person name="Magnuson J."/>
            <person name="Spatafora J.W."/>
            <person name="Nagy L.G."/>
            <person name="Henrissat B."/>
            <person name="Grigoriev I.V."/>
            <person name="Yang Z.L."/>
            <person name="Xu J."/>
            <person name="Martin F.M."/>
        </authorList>
    </citation>
    <scope>NUCLEOTIDE SEQUENCE</scope>
    <source>
        <strain evidence="1">ATCC 28755</strain>
    </source>
</reference>
<evidence type="ECO:0000313" key="2">
    <source>
        <dbReference type="Proteomes" id="UP000790377"/>
    </source>
</evidence>
<dbReference type="Proteomes" id="UP000790377">
    <property type="component" value="Unassembled WGS sequence"/>
</dbReference>
<proteinExistence type="predicted"/>
<sequence>MQLRTLKKTLLAITLTVLYHASVENSLCHSIPHIAKHIRIPSRYQSAIHHDIRLFSNYSTARTMFILTSRPASNYSIARTLFILTSRPASNYSTTHTLFIPRSSSSRHVHIVYVKITHRIVPRCVPVSNISNR</sequence>
<comment type="caution">
    <text evidence="1">The sequence shown here is derived from an EMBL/GenBank/DDBJ whole genome shotgun (WGS) entry which is preliminary data.</text>
</comment>